<dbReference type="InterPro" id="IPR014712">
    <property type="entry name" value="ANTH_dom_sf"/>
</dbReference>
<evidence type="ECO:0000256" key="1">
    <source>
        <dbReference type="ARBA" id="ARBA00004132"/>
    </source>
</evidence>
<dbReference type="EMBL" id="JAAARO010000003">
    <property type="protein sequence ID" value="KAF5750080.1"/>
    <property type="molecule type" value="Genomic_DNA"/>
</dbReference>
<name>A0A7J7DUN7_TRIWF</name>
<evidence type="ECO:0000256" key="3">
    <source>
        <dbReference type="ARBA" id="ARBA00023034"/>
    </source>
</evidence>
<evidence type="ECO:0000259" key="5">
    <source>
        <dbReference type="PROSITE" id="PS50942"/>
    </source>
</evidence>
<dbReference type="GO" id="GO:0006900">
    <property type="term" value="P:vesicle budding from membrane"/>
    <property type="evidence" value="ECO:0007669"/>
    <property type="project" value="TreeGrafter"/>
</dbReference>
<dbReference type="GO" id="GO:0005794">
    <property type="term" value="C:Golgi apparatus"/>
    <property type="evidence" value="ECO:0007669"/>
    <property type="project" value="UniProtKB-SubCell"/>
</dbReference>
<dbReference type="GO" id="GO:0005905">
    <property type="term" value="C:clathrin-coated pit"/>
    <property type="evidence" value="ECO:0007669"/>
    <property type="project" value="TreeGrafter"/>
</dbReference>
<dbReference type="AlphaFoldDB" id="A0A7J7DUN7"/>
<keyword evidence="4" id="KW-0968">Cytoplasmic vesicle</keyword>
<comment type="subcellular location">
    <subcellularLocation>
        <location evidence="1">Cytoplasmic vesicle</location>
        <location evidence="1">Clathrin-coated vesicle</location>
    </subcellularLocation>
    <subcellularLocation>
        <location evidence="2">Golgi apparatus</location>
    </subcellularLocation>
</comment>
<dbReference type="GO" id="GO:0005546">
    <property type="term" value="F:phosphatidylinositol-4,5-bisphosphate binding"/>
    <property type="evidence" value="ECO:0007669"/>
    <property type="project" value="TreeGrafter"/>
</dbReference>
<dbReference type="GO" id="GO:0030136">
    <property type="term" value="C:clathrin-coated vesicle"/>
    <property type="evidence" value="ECO:0007669"/>
    <property type="project" value="UniProtKB-SubCell"/>
</dbReference>
<organism evidence="6 7">
    <name type="scientific">Tripterygium wilfordii</name>
    <name type="common">Thunder God vine</name>
    <dbReference type="NCBI Taxonomy" id="458696"/>
    <lineage>
        <taxon>Eukaryota</taxon>
        <taxon>Viridiplantae</taxon>
        <taxon>Streptophyta</taxon>
        <taxon>Embryophyta</taxon>
        <taxon>Tracheophyta</taxon>
        <taxon>Spermatophyta</taxon>
        <taxon>Magnoliopsida</taxon>
        <taxon>eudicotyledons</taxon>
        <taxon>Gunneridae</taxon>
        <taxon>Pentapetalae</taxon>
        <taxon>rosids</taxon>
        <taxon>fabids</taxon>
        <taxon>Celastrales</taxon>
        <taxon>Celastraceae</taxon>
        <taxon>Tripterygium</taxon>
    </lineage>
</organism>
<dbReference type="SUPFAM" id="SSF89009">
    <property type="entry name" value="GAT-like domain"/>
    <property type="match status" value="1"/>
</dbReference>
<dbReference type="PROSITE" id="PS50942">
    <property type="entry name" value="ENTH"/>
    <property type="match status" value="1"/>
</dbReference>
<comment type="caution">
    <text evidence="6">The sequence shown here is derived from an EMBL/GenBank/DDBJ whole genome shotgun (WGS) entry which is preliminary data.</text>
</comment>
<dbReference type="SUPFAM" id="SSF48464">
    <property type="entry name" value="ENTH/VHS domain"/>
    <property type="match status" value="1"/>
</dbReference>
<dbReference type="InterPro" id="IPR011417">
    <property type="entry name" value="ANTH_dom"/>
</dbReference>
<evidence type="ECO:0000256" key="2">
    <source>
        <dbReference type="ARBA" id="ARBA00004555"/>
    </source>
</evidence>
<dbReference type="InterPro" id="IPR045192">
    <property type="entry name" value="AP180-like"/>
</dbReference>
<feature type="domain" description="ENTH" evidence="5">
    <location>
        <begin position="24"/>
        <end position="162"/>
    </location>
</feature>
<dbReference type="InterPro" id="IPR008942">
    <property type="entry name" value="ENTH_VHS"/>
</dbReference>
<dbReference type="GO" id="GO:0032050">
    <property type="term" value="F:clathrin heavy chain binding"/>
    <property type="evidence" value="ECO:0007669"/>
    <property type="project" value="TreeGrafter"/>
</dbReference>
<evidence type="ECO:0000313" key="7">
    <source>
        <dbReference type="Proteomes" id="UP000593562"/>
    </source>
</evidence>
<dbReference type="Proteomes" id="UP000593562">
    <property type="component" value="Unassembled WGS sequence"/>
</dbReference>
<dbReference type="PANTHER" id="PTHR22951">
    <property type="entry name" value="CLATHRIN ASSEMBLY PROTEIN"/>
    <property type="match status" value="1"/>
</dbReference>
<proteinExistence type="predicted"/>
<dbReference type="Gene3D" id="1.25.40.90">
    <property type="match status" value="1"/>
</dbReference>
<dbReference type="OrthoDB" id="1723360at2759"/>
<evidence type="ECO:0000313" key="6">
    <source>
        <dbReference type="EMBL" id="KAF5750080.1"/>
    </source>
</evidence>
<protein>
    <recommendedName>
        <fullName evidence="5">ENTH domain-containing protein</fullName>
    </recommendedName>
</protein>
<dbReference type="FunFam" id="1.20.58.150:FF:000005">
    <property type="entry name" value="putative clathrin assembly protein At2g25430"/>
    <property type="match status" value="1"/>
</dbReference>
<dbReference type="SMART" id="SM00273">
    <property type="entry name" value="ENTH"/>
    <property type="match status" value="1"/>
</dbReference>
<dbReference type="GO" id="GO:0048268">
    <property type="term" value="P:clathrin coat assembly"/>
    <property type="evidence" value="ECO:0007669"/>
    <property type="project" value="InterPro"/>
</dbReference>
<dbReference type="InParanoid" id="A0A7J7DUN7"/>
<evidence type="ECO:0000256" key="4">
    <source>
        <dbReference type="ARBA" id="ARBA00023329"/>
    </source>
</evidence>
<keyword evidence="7" id="KW-1185">Reference proteome</keyword>
<dbReference type="Pfam" id="PF07651">
    <property type="entry name" value="ANTH"/>
    <property type="match status" value="1"/>
</dbReference>
<sequence length="440" mass="50709">MHRRFRQVFTALKEHSSVSYAKIATVGGLCDIDHIIVKATAPDDLPLPEKYIHELLKIFSVSSSSFRSFAINFTCRFSKTRCWRVALKCLLLLHRLLRLLPECSPLRTELLWARSNDLVSFYPCYFRDDSSSTPEAYTLFIRSYAHLLDEALDCCYLDDKETYYGDQMSQDFAKKMKEITAMLEVLPQIQSLIDRVMDCRPTGAAARSFILQSTMKYIIRDSFICYTTFRTQVVLLLDNLFQMPYRNCMTAFGIYKRAASQANQLCEFYDWCKAKGFCGSYEYPFIDRIPQIQIRALENFINGMWQLTESSSSTTSPLSVLESKSSSAEDDGYTHLLSKDLAAATSYQWEEFGEEGKPLILFKDRENDSWETLLEASVNLSRVPRSDLLCFEDFSSGCGYGYGTNHGYQEQEVERTEKDKWMMQLHNPNVSNPFSQPDDL</sequence>
<dbReference type="GO" id="GO:0072583">
    <property type="term" value="P:clathrin-dependent endocytosis"/>
    <property type="evidence" value="ECO:0007669"/>
    <property type="project" value="InterPro"/>
</dbReference>
<gene>
    <name evidence="6" type="ORF">HS088_TW03G00412</name>
</gene>
<reference evidence="6 7" key="1">
    <citation type="journal article" date="2020" name="Nat. Commun.">
        <title>Genome of Tripterygium wilfordii and identification of cytochrome P450 involved in triptolide biosynthesis.</title>
        <authorList>
            <person name="Tu L."/>
            <person name="Su P."/>
            <person name="Zhang Z."/>
            <person name="Gao L."/>
            <person name="Wang J."/>
            <person name="Hu T."/>
            <person name="Zhou J."/>
            <person name="Zhang Y."/>
            <person name="Zhao Y."/>
            <person name="Liu Y."/>
            <person name="Song Y."/>
            <person name="Tong Y."/>
            <person name="Lu Y."/>
            <person name="Yang J."/>
            <person name="Xu C."/>
            <person name="Jia M."/>
            <person name="Peters R.J."/>
            <person name="Huang L."/>
            <person name="Gao W."/>
        </authorList>
    </citation>
    <scope>NUCLEOTIDE SEQUENCE [LARGE SCALE GENOMIC DNA]</scope>
    <source>
        <strain evidence="7">cv. XIE 37</strain>
        <tissue evidence="6">Leaf</tissue>
    </source>
</reference>
<dbReference type="Gene3D" id="1.20.58.150">
    <property type="entry name" value="ANTH domain"/>
    <property type="match status" value="1"/>
</dbReference>
<accession>A0A7J7DUN7</accession>
<dbReference type="GO" id="GO:0005545">
    <property type="term" value="F:1-phosphatidylinositol binding"/>
    <property type="evidence" value="ECO:0007669"/>
    <property type="project" value="InterPro"/>
</dbReference>
<dbReference type="InterPro" id="IPR013809">
    <property type="entry name" value="ENTH"/>
</dbReference>
<keyword evidence="3" id="KW-0333">Golgi apparatus</keyword>
<dbReference type="GO" id="GO:0000149">
    <property type="term" value="F:SNARE binding"/>
    <property type="evidence" value="ECO:0007669"/>
    <property type="project" value="TreeGrafter"/>
</dbReference>
<dbReference type="PANTHER" id="PTHR22951:SF22">
    <property type="entry name" value="ENTH DOMAIN-CONTAINING PROTEIN"/>
    <property type="match status" value="1"/>
</dbReference>